<keyword evidence="2" id="KW-0472">Membrane</keyword>
<evidence type="ECO:0000313" key="5">
    <source>
        <dbReference type="Proteomes" id="UP000266183"/>
    </source>
</evidence>
<dbReference type="RefSeq" id="WP_119754352.1">
    <property type="nucleotide sequence ID" value="NZ_CP032382.1"/>
</dbReference>
<evidence type="ECO:0000256" key="2">
    <source>
        <dbReference type="SAM" id="Phobius"/>
    </source>
</evidence>
<evidence type="ECO:0000313" key="4">
    <source>
        <dbReference type="EMBL" id="AYB31068.1"/>
    </source>
</evidence>
<dbReference type="EMBL" id="CP032382">
    <property type="protein sequence ID" value="AYB31068.1"/>
    <property type="molecule type" value="Genomic_DNA"/>
</dbReference>
<feature type="coiled-coil region" evidence="1">
    <location>
        <begin position="150"/>
        <end position="177"/>
    </location>
</feature>
<keyword evidence="2" id="KW-1133">Transmembrane helix</keyword>
<reference evidence="5" key="1">
    <citation type="submission" date="2018-09" db="EMBL/GenBank/DDBJ databases">
        <title>Chryseolinea sp. KIS68-18 isolated from soil.</title>
        <authorList>
            <person name="Weon H.-Y."/>
            <person name="Kwon S.-W."/>
            <person name="Lee S.A."/>
        </authorList>
    </citation>
    <scope>NUCLEOTIDE SEQUENCE [LARGE SCALE GENOMIC DNA]</scope>
    <source>
        <strain evidence="5">KIS68-18</strain>
    </source>
</reference>
<proteinExistence type="predicted"/>
<dbReference type="Proteomes" id="UP000266183">
    <property type="component" value="Chromosome"/>
</dbReference>
<dbReference type="InterPro" id="IPR050640">
    <property type="entry name" value="Bact_2-comp_sensor_kinase"/>
</dbReference>
<dbReference type="Pfam" id="PF06580">
    <property type="entry name" value="His_kinase"/>
    <property type="match status" value="1"/>
</dbReference>
<feature type="domain" description="Signal transduction histidine kinase internal region" evidence="3">
    <location>
        <begin position="169"/>
        <end position="248"/>
    </location>
</feature>
<dbReference type="OrthoDB" id="9792992at2"/>
<dbReference type="AlphaFoldDB" id="A0A385SQ42"/>
<accession>A0A385SQ42</accession>
<feature type="transmembrane region" description="Helical" evidence="2">
    <location>
        <begin position="21"/>
        <end position="41"/>
    </location>
</feature>
<feature type="transmembrane region" description="Helical" evidence="2">
    <location>
        <begin position="86"/>
        <end position="104"/>
    </location>
</feature>
<feature type="transmembrane region" description="Helical" evidence="2">
    <location>
        <begin position="124"/>
        <end position="146"/>
    </location>
</feature>
<dbReference type="PANTHER" id="PTHR34220:SF7">
    <property type="entry name" value="SENSOR HISTIDINE KINASE YPDA"/>
    <property type="match status" value="1"/>
</dbReference>
<keyword evidence="1" id="KW-0175">Coiled coil</keyword>
<evidence type="ECO:0000259" key="3">
    <source>
        <dbReference type="Pfam" id="PF06580"/>
    </source>
</evidence>
<keyword evidence="5" id="KW-1185">Reference proteome</keyword>
<protein>
    <recommendedName>
        <fullName evidence="3">Signal transduction histidine kinase internal region domain-containing protein</fullName>
    </recommendedName>
</protein>
<dbReference type="PANTHER" id="PTHR34220">
    <property type="entry name" value="SENSOR HISTIDINE KINASE YPDA"/>
    <property type="match status" value="1"/>
</dbReference>
<dbReference type="GO" id="GO:0016020">
    <property type="term" value="C:membrane"/>
    <property type="evidence" value="ECO:0007669"/>
    <property type="project" value="InterPro"/>
</dbReference>
<name>A0A385SQ42_9BACT</name>
<organism evidence="4 5">
    <name type="scientific">Chryseolinea soli</name>
    <dbReference type="NCBI Taxonomy" id="2321403"/>
    <lineage>
        <taxon>Bacteria</taxon>
        <taxon>Pseudomonadati</taxon>
        <taxon>Bacteroidota</taxon>
        <taxon>Cytophagia</taxon>
        <taxon>Cytophagales</taxon>
        <taxon>Fulvivirgaceae</taxon>
        <taxon>Chryseolinea</taxon>
    </lineage>
</organism>
<gene>
    <name evidence="4" type="ORF">D4L85_11000</name>
</gene>
<evidence type="ECO:0000256" key="1">
    <source>
        <dbReference type="SAM" id="Coils"/>
    </source>
</evidence>
<keyword evidence="2" id="KW-0812">Transmembrane</keyword>
<dbReference type="GO" id="GO:0000155">
    <property type="term" value="F:phosphorelay sensor kinase activity"/>
    <property type="evidence" value="ECO:0007669"/>
    <property type="project" value="InterPro"/>
</dbReference>
<dbReference type="InterPro" id="IPR010559">
    <property type="entry name" value="Sig_transdc_His_kin_internal"/>
</dbReference>
<feature type="transmembrane region" description="Helical" evidence="2">
    <location>
        <begin position="47"/>
        <end position="74"/>
    </location>
</feature>
<dbReference type="KEGG" id="chk:D4L85_11000"/>
<sequence length="365" mass="42403">MDSFFSRLVLSGIPSYRFARHFLFWLAWWLFFGVLYGFYYIEDSSTLFKISFVEALIFLPAHMFLSYSIIYGVLPRLILKDRYWQALLSTLFMIMVAAGISTLLNKFVIAGYRAWVDFPMRHTTVFYSFMGGLRGSMTAAGFAVAIKLVKNFYRKRVETEKLEKEKLRAELELLQGQLHPHFMFNTLNSIYSLALKKSDRTPETILKLSQLMRYMLTDCRGATIELQKEIQVLYDYIDLEKERFGNRLDMTVNVQGDLQRPYIAPLLLLPFLENSFKHGANEMIEQAWISLDLNVQQSVLKFKLANGRVDESTSQENSAHVGLLNVKKRLELLYPNGHELRITEDTDLFVVSLTIELDKIKIPYA</sequence>